<evidence type="ECO:0000259" key="2">
    <source>
        <dbReference type="PROSITE" id="PS50003"/>
    </source>
</evidence>
<comment type="caution">
    <text evidence="3">The sequence shown here is derived from an EMBL/GenBank/DDBJ whole genome shotgun (WGS) entry which is preliminary data.</text>
</comment>
<dbReference type="EMBL" id="LSSK01001426">
    <property type="protein sequence ID" value="OMH79764.1"/>
    <property type="molecule type" value="Genomic_DNA"/>
</dbReference>
<feature type="domain" description="PH" evidence="2">
    <location>
        <begin position="378"/>
        <end position="483"/>
    </location>
</feature>
<protein>
    <recommendedName>
        <fullName evidence="2">PH domain-containing protein</fullName>
    </recommendedName>
</protein>
<feature type="compositionally biased region" description="Basic and acidic residues" evidence="1">
    <location>
        <begin position="103"/>
        <end position="123"/>
    </location>
</feature>
<evidence type="ECO:0000313" key="4">
    <source>
        <dbReference type="Proteomes" id="UP000188320"/>
    </source>
</evidence>
<feature type="compositionally biased region" description="Basic and acidic residues" evidence="1">
    <location>
        <begin position="620"/>
        <end position="632"/>
    </location>
</feature>
<dbReference type="AlphaFoldDB" id="A0A1R1PFK1"/>
<dbReference type="Gene3D" id="3.10.20.90">
    <property type="entry name" value="Phosphatidylinositol 3-kinase Catalytic Subunit, Chain A, domain 1"/>
    <property type="match status" value="1"/>
</dbReference>
<feature type="region of interest" description="Disordered" evidence="1">
    <location>
        <begin position="590"/>
        <end position="641"/>
    </location>
</feature>
<name>A0A1R1PFK1_ZANCU</name>
<dbReference type="PANTHER" id="PTHR38700">
    <property type="entry name" value="YALI0E22418P"/>
    <property type="match status" value="1"/>
</dbReference>
<dbReference type="InterPro" id="IPR011993">
    <property type="entry name" value="PH-like_dom_sf"/>
</dbReference>
<feature type="compositionally biased region" description="Polar residues" evidence="1">
    <location>
        <begin position="604"/>
        <end position="619"/>
    </location>
</feature>
<dbReference type="Gene3D" id="2.30.29.30">
    <property type="entry name" value="Pleckstrin-homology domain (PH domain)/Phosphotyrosine-binding domain (PTB)"/>
    <property type="match status" value="1"/>
</dbReference>
<evidence type="ECO:0000256" key="1">
    <source>
        <dbReference type="SAM" id="MobiDB-lite"/>
    </source>
</evidence>
<dbReference type="PANTHER" id="PTHR38700:SF1">
    <property type="entry name" value="PH DOMAIN-CONTAINING PROTEIN"/>
    <property type="match status" value="1"/>
</dbReference>
<feature type="region of interest" description="Disordered" evidence="1">
    <location>
        <begin position="71"/>
        <end position="123"/>
    </location>
</feature>
<dbReference type="SUPFAM" id="SSF54236">
    <property type="entry name" value="Ubiquitin-like"/>
    <property type="match status" value="1"/>
</dbReference>
<organism evidence="3 4">
    <name type="scientific">Zancudomyces culisetae</name>
    <name type="common">Gut fungus</name>
    <name type="synonym">Smittium culisetae</name>
    <dbReference type="NCBI Taxonomy" id="1213189"/>
    <lineage>
        <taxon>Eukaryota</taxon>
        <taxon>Fungi</taxon>
        <taxon>Fungi incertae sedis</taxon>
        <taxon>Zoopagomycota</taxon>
        <taxon>Kickxellomycotina</taxon>
        <taxon>Harpellomycetes</taxon>
        <taxon>Harpellales</taxon>
        <taxon>Legeriomycetaceae</taxon>
        <taxon>Zancudomyces</taxon>
    </lineage>
</organism>
<sequence>MWSENRNIDNPAGGNEQEMLNLSVYKSVMSEKEKSLEKMKAEYSDSEDMPLNVLISTKNLSSRNSVVNISSTNESISQRRMENQDSDSDSELPLSQIRRKLTTKREDRGESRDPKPVEKEASVEKYDITNSTNGGETLFFKEISEKLMRSATGGSKSDFVYERSMERRIEKKKPTINIKLMLAKEEEKDEKMRSEFVKRRLKSGEVAEVVKELEGVKEKDIGAEISRIIFEIKLEENGDLVRENNIEEAAETVGTMWGRENSGDKRTDEQLRRKVRERVRCDFRVYIGDEKKYYNVAVAQDTTSGQLVQEMCRVGIVKQENCVLYERTGKYGIERVLRNWEKVGQVVERFENREGNYLVAKKHEGAEILELEQVKKADIVFEGELYYKGPKGKWVKGDFILENNVIYQNKKGVKSVYKGLENFDVGEIYQQRKGMATGYGFCLKSELSITMYEKPEEDYVKEFNVETAQESVEWIKAIYDSKSQVMLVKYLNSAMHQAEESDINEVENGYGAEMGGRRERIENPLVDISKITGMEGRGGKSYGLGIERQRQKGVVDVGDIKNILERQGGRVKENDIGAFDMSKYGGKIQKVPRGGVGDQRRVKNNNYSQAVERSNTRPRYQQDPRWEEERKSHSFSWILKS</sequence>
<reference evidence="4" key="1">
    <citation type="submission" date="2017-01" db="EMBL/GenBank/DDBJ databases">
        <authorList>
            <person name="Wang Y."/>
            <person name="White M."/>
            <person name="Kvist S."/>
            <person name="Moncalvo J.-M."/>
        </authorList>
    </citation>
    <scope>NUCLEOTIDE SEQUENCE [LARGE SCALE GENOMIC DNA]</scope>
    <source>
        <strain evidence="4">COL-18-3</strain>
    </source>
</reference>
<dbReference type="InterPro" id="IPR029071">
    <property type="entry name" value="Ubiquitin-like_domsf"/>
</dbReference>
<dbReference type="InterPro" id="IPR001849">
    <property type="entry name" value="PH_domain"/>
</dbReference>
<dbReference type="SUPFAM" id="SSF50729">
    <property type="entry name" value="PH domain-like"/>
    <property type="match status" value="1"/>
</dbReference>
<dbReference type="PROSITE" id="PS50003">
    <property type="entry name" value="PH_DOMAIN"/>
    <property type="match status" value="1"/>
</dbReference>
<gene>
    <name evidence="3" type="ORF">AX774_g6819</name>
</gene>
<dbReference type="Proteomes" id="UP000188320">
    <property type="component" value="Unassembled WGS sequence"/>
</dbReference>
<proteinExistence type="predicted"/>
<accession>A0A1R1PFK1</accession>
<keyword evidence="4" id="KW-1185">Reference proteome</keyword>
<dbReference type="OrthoDB" id="43122at2759"/>
<evidence type="ECO:0000313" key="3">
    <source>
        <dbReference type="EMBL" id="OMH79764.1"/>
    </source>
</evidence>